<evidence type="ECO:0000259" key="7">
    <source>
        <dbReference type="PROSITE" id="PS50887"/>
    </source>
</evidence>
<dbReference type="PATRIC" id="fig|1298593.3.peg.1253"/>
<dbReference type="InterPro" id="IPR043128">
    <property type="entry name" value="Rev_trsase/Diguanyl_cyclase"/>
</dbReference>
<evidence type="ECO:0000256" key="4">
    <source>
        <dbReference type="SAM" id="Coils"/>
    </source>
</evidence>
<proteinExistence type="predicted"/>
<feature type="transmembrane region" description="Helical" evidence="5">
    <location>
        <begin position="342"/>
        <end position="362"/>
    </location>
</feature>
<feature type="transmembrane region" description="Helical" evidence="5">
    <location>
        <begin position="311"/>
        <end position="330"/>
    </location>
</feature>
<dbReference type="eggNOG" id="COG3706">
    <property type="taxonomic scope" value="Bacteria"/>
</dbReference>
<dbReference type="GeneID" id="79176210"/>
<dbReference type="Pfam" id="PF07696">
    <property type="entry name" value="7TMR-DISMED2"/>
    <property type="match status" value="1"/>
</dbReference>
<accession>M5DRE1</accession>
<dbReference type="STRING" id="187493.CN03_11685"/>
<feature type="domain" description="GGDEF" evidence="7">
    <location>
        <begin position="513"/>
        <end position="647"/>
    </location>
</feature>
<feature type="transmembrane region" description="Helical" evidence="5">
    <location>
        <begin position="287"/>
        <end position="305"/>
    </location>
</feature>
<dbReference type="GO" id="GO:0052621">
    <property type="term" value="F:diguanylate cyclase activity"/>
    <property type="evidence" value="ECO:0007669"/>
    <property type="project" value="UniProtKB-EC"/>
</dbReference>
<dbReference type="PANTHER" id="PTHR45138:SF9">
    <property type="entry name" value="DIGUANYLATE CYCLASE DGCM-RELATED"/>
    <property type="match status" value="1"/>
</dbReference>
<dbReference type="InterPro" id="IPR011622">
    <property type="entry name" value="7TMR_DISM_rcpt_extracell_dom2"/>
</dbReference>
<evidence type="ECO:0000313" key="8">
    <source>
        <dbReference type="EMBL" id="CCU71732.1"/>
    </source>
</evidence>
<dbReference type="CDD" id="cd01949">
    <property type="entry name" value="GGDEF"/>
    <property type="match status" value="1"/>
</dbReference>
<evidence type="ECO:0000256" key="5">
    <source>
        <dbReference type="SAM" id="Phobius"/>
    </source>
</evidence>
<dbReference type="Pfam" id="PF00990">
    <property type="entry name" value="GGDEF"/>
    <property type="match status" value="1"/>
</dbReference>
<dbReference type="GO" id="GO:0043709">
    <property type="term" value="P:cell adhesion involved in single-species biofilm formation"/>
    <property type="evidence" value="ECO:0007669"/>
    <property type="project" value="TreeGrafter"/>
</dbReference>
<dbReference type="Proteomes" id="UP000011866">
    <property type="component" value="Chromosome"/>
</dbReference>
<reference evidence="8 9" key="1">
    <citation type="journal article" date="2013" name="Genome Announc.">
        <title>Genome Sequence of Thalassolituus oleivorans MIL-1 (DSM 14913T).</title>
        <authorList>
            <person name="Golyshin P.N."/>
            <person name="Werner J."/>
            <person name="Chernikova T.N."/>
            <person name="Tran H."/>
            <person name="Ferrer M."/>
            <person name="Yakimov M.M."/>
            <person name="Teeling H."/>
            <person name="Golyshina O.V."/>
        </authorList>
    </citation>
    <scope>NUCLEOTIDE SEQUENCE [LARGE SCALE GENOMIC DNA]</scope>
    <source>
        <strain evidence="8 9">MIL-1</strain>
    </source>
</reference>
<evidence type="ECO:0000256" key="3">
    <source>
        <dbReference type="ARBA" id="ARBA00034247"/>
    </source>
</evidence>
<keyword evidence="5" id="KW-0812">Transmembrane</keyword>
<dbReference type="InterPro" id="IPR000160">
    <property type="entry name" value="GGDEF_dom"/>
</dbReference>
<dbReference type="InterPro" id="IPR029787">
    <property type="entry name" value="Nucleotide_cyclase"/>
</dbReference>
<sequence>MLKQISIALFMMLFVLGARAEQIPGVFEDGAPMIDVLTLYSGESLDRYLEFYEDVDHSAKIDDLSNEHWQQLDHGSLAFGYTDSVYWFRMVFTNPTALKVDRLMSISYPVLDYIEVHRRQSGSEWTVDTLGDKQRFYDRIIPHRYFVLPMSLNAGETQEWIFRVDTSSSMQFPVSLWEERDFFVHDQNQVLWLGLYYGTMLIMMLYNLFVFLSVREINYLYYALYVASMTGFLASLQGMSFQYLWPEATTWNDQSIIVMLAGVVIFAGIFTRNFLFLKDGAVWFDRLLLTFIIACVGIIAMSSFLPYHLLIRILIVTAFMALSTALYVGILRWGQGYSAARYYTIAWSSMVLGGLILALNKFNLVPRNFFTENAIQIGSALEVILLSFALADRLNQEKRDRYEAQISALEHEKLARRAQGEALEQERNARHAQEKALEHERAAREAQASALEIQRRATETLEVRVKERTLELESVNRRLQLMSTTDALTNVRNRRYFDQVMEREFARAIRENEPLSVVMLDIDHFKRVNDDFGHQAGDEILRSVAQAIRQTVNRDTDLIARYGGEEFVVILPNTENTRAKELAETIRICIENLDFDRIGANLRVTISIGIHGGTPNRSDTQDEWVKLADEALYYSKANGRNRITVYQ</sequence>
<feature type="transmembrane region" description="Helical" evidence="5">
    <location>
        <begin position="190"/>
        <end position="212"/>
    </location>
</feature>
<protein>
    <recommendedName>
        <fullName evidence="2">diguanylate cyclase</fullName>
        <ecNumber evidence="2">2.7.7.65</ecNumber>
    </recommendedName>
</protein>
<dbReference type="Pfam" id="PF07695">
    <property type="entry name" value="7TMR-DISM_7TM"/>
    <property type="match status" value="1"/>
</dbReference>
<keyword evidence="5" id="KW-1133">Transmembrane helix</keyword>
<keyword evidence="9" id="KW-1185">Reference proteome</keyword>
<evidence type="ECO:0000313" key="9">
    <source>
        <dbReference type="Proteomes" id="UP000011866"/>
    </source>
</evidence>
<dbReference type="KEGG" id="tol:TOL_1305"/>
<feature type="transmembrane region" description="Helical" evidence="5">
    <location>
        <begin position="256"/>
        <end position="275"/>
    </location>
</feature>
<feature type="signal peptide" evidence="6">
    <location>
        <begin position="1"/>
        <end position="20"/>
    </location>
</feature>
<dbReference type="PANTHER" id="PTHR45138">
    <property type="entry name" value="REGULATORY COMPONENTS OF SENSORY TRANSDUCTION SYSTEM"/>
    <property type="match status" value="1"/>
</dbReference>
<dbReference type="GO" id="GO:0005886">
    <property type="term" value="C:plasma membrane"/>
    <property type="evidence" value="ECO:0007669"/>
    <property type="project" value="TreeGrafter"/>
</dbReference>
<dbReference type="GO" id="GO:1902201">
    <property type="term" value="P:negative regulation of bacterial-type flagellum-dependent cell motility"/>
    <property type="evidence" value="ECO:0007669"/>
    <property type="project" value="TreeGrafter"/>
</dbReference>
<dbReference type="NCBIfam" id="TIGR00254">
    <property type="entry name" value="GGDEF"/>
    <property type="match status" value="1"/>
</dbReference>
<feature type="coiled-coil region" evidence="4">
    <location>
        <begin position="415"/>
        <end position="449"/>
    </location>
</feature>
<dbReference type="EMBL" id="HF680312">
    <property type="protein sequence ID" value="CCU71732.1"/>
    <property type="molecule type" value="Genomic_DNA"/>
</dbReference>
<dbReference type="FunFam" id="3.30.70.270:FF:000001">
    <property type="entry name" value="Diguanylate cyclase domain protein"/>
    <property type="match status" value="1"/>
</dbReference>
<evidence type="ECO:0000256" key="6">
    <source>
        <dbReference type="SAM" id="SignalP"/>
    </source>
</evidence>
<gene>
    <name evidence="8" type="ORF">TOL_1305</name>
</gene>
<name>M5DRE1_9GAMM</name>
<dbReference type="HOGENOM" id="CLU_000445_105_4_6"/>
<feature type="chain" id="PRO_5004065576" description="diguanylate cyclase" evidence="6">
    <location>
        <begin position="21"/>
        <end position="647"/>
    </location>
</feature>
<keyword evidence="4" id="KW-0175">Coiled coil</keyword>
<feature type="transmembrane region" description="Helical" evidence="5">
    <location>
        <begin position="219"/>
        <end position="236"/>
    </location>
</feature>
<dbReference type="RefSeq" id="WP_015486467.1">
    <property type="nucleotide sequence ID" value="NC_020888.1"/>
</dbReference>
<dbReference type="InterPro" id="IPR050469">
    <property type="entry name" value="Diguanylate_Cyclase"/>
</dbReference>
<dbReference type="SUPFAM" id="SSF55073">
    <property type="entry name" value="Nucleotide cyclase"/>
    <property type="match status" value="1"/>
</dbReference>
<comment type="cofactor">
    <cofactor evidence="1">
        <name>Mg(2+)</name>
        <dbReference type="ChEBI" id="CHEBI:18420"/>
    </cofactor>
</comment>
<dbReference type="EC" id="2.7.7.65" evidence="2"/>
<comment type="catalytic activity">
    <reaction evidence="3">
        <text>2 GTP = 3',3'-c-di-GMP + 2 diphosphate</text>
        <dbReference type="Rhea" id="RHEA:24898"/>
        <dbReference type="ChEBI" id="CHEBI:33019"/>
        <dbReference type="ChEBI" id="CHEBI:37565"/>
        <dbReference type="ChEBI" id="CHEBI:58805"/>
        <dbReference type="EC" id="2.7.7.65"/>
    </reaction>
</comment>
<dbReference type="Gene3D" id="3.30.70.270">
    <property type="match status" value="1"/>
</dbReference>
<dbReference type="AlphaFoldDB" id="M5DRE1"/>
<organism evidence="8 9">
    <name type="scientific">Thalassolituus oleivorans MIL-1</name>
    <dbReference type="NCBI Taxonomy" id="1298593"/>
    <lineage>
        <taxon>Bacteria</taxon>
        <taxon>Pseudomonadati</taxon>
        <taxon>Pseudomonadota</taxon>
        <taxon>Gammaproteobacteria</taxon>
        <taxon>Oceanospirillales</taxon>
        <taxon>Oceanospirillaceae</taxon>
        <taxon>Thalassolituus</taxon>
    </lineage>
</organism>
<dbReference type="Gene3D" id="2.60.40.2380">
    <property type="match status" value="1"/>
</dbReference>
<evidence type="ECO:0000256" key="2">
    <source>
        <dbReference type="ARBA" id="ARBA00012528"/>
    </source>
</evidence>
<evidence type="ECO:0000256" key="1">
    <source>
        <dbReference type="ARBA" id="ARBA00001946"/>
    </source>
</evidence>
<dbReference type="PROSITE" id="PS50887">
    <property type="entry name" value="GGDEF"/>
    <property type="match status" value="1"/>
</dbReference>
<dbReference type="SMART" id="SM00267">
    <property type="entry name" value="GGDEF"/>
    <property type="match status" value="1"/>
</dbReference>
<keyword evidence="6" id="KW-0732">Signal</keyword>
<dbReference type="InterPro" id="IPR011623">
    <property type="entry name" value="7TMR_DISM_rcpt_extracell_dom1"/>
</dbReference>
<keyword evidence="5" id="KW-0472">Membrane</keyword>